<evidence type="ECO:0000256" key="1">
    <source>
        <dbReference type="SAM" id="Phobius"/>
    </source>
</evidence>
<dbReference type="OrthoDB" id="5086500at2759"/>
<keyword evidence="1" id="KW-1133">Transmembrane helix</keyword>
<feature type="transmembrane region" description="Helical" evidence="1">
    <location>
        <begin position="61"/>
        <end position="79"/>
    </location>
</feature>
<gene>
    <name evidence="2" type="ORF">PSALAMII_LOCUS5182</name>
</gene>
<accession>A0A9W4J3T2</accession>
<dbReference type="Proteomes" id="UP001152592">
    <property type="component" value="Unassembled WGS sequence"/>
</dbReference>
<evidence type="ECO:0000313" key="2">
    <source>
        <dbReference type="EMBL" id="CAG8376125.1"/>
    </source>
</evidence>
<protein>
    <submittedName>
        <fullName evidence="2">Uncharacterized protein</fullName>
    </submittedName>
</protein>
<evidence type="ECO:0000313" key="3">
    <source>
        <dbReference type="Proteomes" id="UP001152592"/>
    </source>
</evidence>
<reference evidence="2" key="1">
    <citation type="submission" date="2021-07" db="EMBL/GenBank/DDBJ databases">
        <authorList>
            <person name="Branca A.L. A."/>
        </authorList>
    </citation>
    <scope>NUCLEOTIDE SEQUENCE</scope>
</reference>
<name>A0A9W4J3T2_9EURO</name>
<dbReference type="AlphaFoldDB" id="A0A9W4J3T2"/>
<organism evidence="2 3">
    <name type="scientific">Penicillium salamii</name>
    <dbReference type="NCBI Taxonomy" id="1612424"/>
    <lineage>
        <taxon>Eukaryota</taxon>
        <taxon>Fungi</taxon>
        <taxon>Dikarya</taxon>
        <taxon>Ascomycota</taxon>
        <taxon>Pezizomycotina</taxon>
        <taxon>Eurotiomycetes</taxon>
        <taxon>Eurotiomycetidae</taxon>
        <taxon>Eurotiales</taxon>
        <taxon>Aspergillaceae</taxon>
        <taxon>Penicillium</taxon>
    </lineage>
</organism>
<sequence length="112" mass="12718">MFSQSARRITPAMVSLQSARAPVARRAFTTTPATFNTPSSPEKPSAYKEGMSQYRTFASPFAKVFLGGVFVYQVLYWTWLKLEMDETKVEKNEQAAVLEKQAREMTQPKSEK</sequence>
<dbReference type="EMBL" id="CAJVPD010000231">
    <property type="protein sequence ID" value="CAG8376125.1"/>
    <property type="molecule type" value="Genomic_DNA"/>
</dbReference>
<comment type="caution">
    <text evidence="2">The sequence shown here is derived from an EMBL/GenBank/DDBJ whole genome shotgun (WGS) entry which is preliminary data.</text>
</comment>
<keyword evidence="1" id="KW-0472">Membrane</keyword>
<proteinExistence type="predicted"/>
<keyword evidence="1" id="KW-0812">Transmembrane</keyword>